<dbReference type="InterPro" id="IPR023198">
    <property type="entry name" value="PGP-like_dom2"/>
</dbReference>
<dbReference type="InterPro" id="IPR041492">
    <property type="entry name" value="HAD_2"/>
</dbReference>
<sequence length="225" mass="25510">MTAWPSPIKAIIFDCDGTILDTLQTYFQANGAILGFKYPPELAKQTNGRSEIEVATIIVNHFHLSMTPQDFLSKRNVILKDTLPKSEVIPHVDDLIRKFKEMGFKMSVATSCNRTLHALKTQNHRDLFSLFDYEVCGDEVKHAKPSPDVFQLAASKLGNFKPENILVFEDAAAGVKAANNAKMPVVVFHKNDEEFHQNLKDYEAEPTVIIESFDNFDYSLFKWEP</sequence>
<evidence type="ECO:0000313" key="2">
    <source>
        <dbReference type="Proteomes" id="UP001470230"/>
    </source>
</evidence>
<evidence type="ECO:0000313" key="1">
    <source>
        <dbReference type="EMBL" id="KAK8847777.1"/>
    </source>
</evidence>
<dbReference type="Gene3D" id="1.10.150.240">
    <property type="entry name" value="Putative phosphatase, domain 2"/>
    <property type="match status" value="1"/>
</dbReference>
<dbReference type="NCBIfam" id="TIGR01509">
    <property type="entry name" value="HAD-SF-IA-v3"/>
    <property type="match status" value="1"/>
</dbReference>
<proteinExistence type="predicted"/>
<reference evidence="1 2" key="1">
    <citation type="submission" date="2024-04" db="EMBL/GenBank/DDBJ databases">
        <title>Tritrichomonas musculus Genome.</title>
        <authorList>
            <person name="Alves-Ferreira E."/>
            <person name="Grigg M."/>
            <person name="Lorenzi H."/>
            <person name="Galac M."/>
        </authorList>
    </citation>
    <scope>NUCLEOTIDE SEQUENCE [LARGE SCALE GENOMIC DNA]</scope>
    <source>
        <strain evidence="1 2">EAF2021</strain>
    </source>
</reference>
<dbReference type="SUPFAM" id="SSF56784">
    <property type="entry name" value="HAD-like"/>
    <property type="match status" value="1"/>
</dbReference>
<dbReference type="InterPro" id="IPR036412">
    <property type="entry name" value="HAD-like_sf"/>
</dbReference>
<dbReference type="SFLD" id="SFLDS00003">
    <property type="entry name" value="Haloacid_Dehalogenase"/>
    <property type="match status" value="1"/>
</dbReference>
<name>A0ABR2HHU2_9EUKA</name>
<dbReference type="Gene3D" id="3.40.50.1000">
    <property type="entry name" value="HAD superfamily/HAD-like"/>
    <property type="match status" value="1"/>
</dbReference>
<comment type="caution">
    <text evidence="1">The sequence shown here is derived from an EMBL/GenBank/DDBJ whole genome shotgun (WGS) entry which is preliminary data.</text>
</comment>
<dbReference type="PANTHER" id="PTHR18901">
    <property type="entry name" value="2-DEOXYGLUCOSE-6-PHOSPHATE PHOSPHATASE 2"/>
    <property type="match status" value="1"/>
</dbReference>
<dbReference type="SFLD" id="SFLDG01129">
    <property type="entry name" value="C1.5:_HAD__Beta-PGM__Phosphata"/>
    <property type="match status" value="1"/>
</dbReference>
<accession>A0ABR2HHU2</accession>
<dbReference type="PRINTS" id="PR00413">
    <property type="entry name" value="HADHALOGNASE"/>
</dbReference>
<organism evidence="1 2">
    <name type="scientific">Tritrichomonas musculus</name>
    <dbReference type="NCBI Taxonomy" id="1915356"/>
    <lineage>
        <taxon>Eukaryota</taxon>
        <taxon>Metamonada</taxon>
        <taxon>Parabasalia</taxon>
        <taxon>Tritrichomonadida</taxon>
        <taxon>Tritrichomonadidae</taxon>
        <taxon>Tritrichomonas</taxon>
    </lineage>
</organism>
<gene>
    <name evidence="1" type="ORF">M9Y10_018808</name>
</gene>
<keyword evidence="2" id="KW-1185">Reference proteome</keyword>
<dbReference type="Proteomes" id="UP001470230">
    <property type="component" value="Unassembled WGS sequence"/>
</dbReference>
<dbReference type="InterPro" id="IPR006439">
    <property type="entry name" value="HAD-SF_hydro_IA"/>
</dbReference>
<dbReference type="PANTHER" id="PTHR18901:SF38">
    <property type="entry name" value="PSEUDOURIDINE-5'-PHOSPHATASE"/>
    <property type="match status" value="1"/>
</dbReference>
<dbReference type="EMBL" id="JAPFFF010000027">
    <property type="protein sequence ID" value="KAK8847777.1"/>
    <property type="molecule type" value="Genomic_DNA"/>
</dbReference>
<protein>
    <submittedName>
        <fullName evidence="1">Pseudouridine-5'-phosphatase</fullName>
    </submittedName>
</protein>
<dbReference type="InterPro" id="IPR023214">
    <property type="entry name" value="HAD_sf"/>
</dbReference>
<dbReference type="Pfam" id="PF13419">
    <property type="entry name" value="HAD_2"/>
    <property type="match status" value="1"/>
</dbReference>